<dbReference type="InterPro" id="IPR043129">
    <property type="entry name" value="ATPase_NBD"/>
</dbReference>
<dbReference type="EMBL" id="CP002780">
    <property type="protein sequence ID" value="AEG58720.1"/>
    <property type="molecule type" value="Genomic_DNA"/>
</dbReference>
<feature type="domain" description="DUF2229" evidence="7">
    <location>
        <begin position="672"/>
        <end position="890"/>
    </location>
</feature>
<dbReference type="PANTHER" id="PTHR32329">
    <property type="entry name" value="BIFUNCTIONAL PROTEIN [INCLUDES 2-HYDROXYACYL-COA DEHYDRATASE (N-TER) AND ITS ACTIVATOR DOMAIN (C_TERM)-RELATED"/>
    <property type="match status" value="1"/>
</dbReference>
<dbReference type="KEGG" id="dru:Desru_0431"/>
<dbReference type="InterPro" id="IPR051805">
    <property type="entry name" value="Dehydratase_Activator_Redct"/>
</dbReference>
<dbReference type="Proteomes" id="UP000009234">
    <property type="component" value="Chromosome"/>
</dbReference>
<evidence type="ECO:0000313" key="9">
    <source>
        <dbReference type="Proteomes" id="UP000009234"/>
    </source>
</evidence>
<dbReference type="CDD" id="cd24035">
    <property type="entry name" value="ASKHA_NBD_O66634-like_rpt2"/>
    <property type="match status" value="1"/>
</dbReference>
<evidence type="ECO:0000256" key="4">
    <source>
        <dbReference type="ARBA" id="ARBA00023014"/>
    </source>
</evidence>
<dbReference type="GO" id="GO:0046872">
    <property type="term" value="F:metal ion binding"/>
    <property type="evidence" value="ECO:0007669"/>
    <property type="project" value="UniProtKB-KW"/>
</dbReference>
<dbReference type="eggNOG" id="COG3581">
    <property type="taxonomic scope" value="Bacteria"/>
</dbReference>
<feature type="domain" description="ATPase BadF/BadG/BcrA/BcrD type" evidence="6">
    <location>
        <begin position="322"/>
        <end position="576"/>
    </location>
</feature>
<organism evidence="8 9">
    <name type="scientific">Desulforamulus ruminis (strain ATCC 23193 / DSM 2154 / NCIMB 8452 / DL)</name>
    <name type="common">Desulfotomaculum ruminis</name>
    <dbReference type="NCBI Taxonomy" id="696281"/>
    <lineage>
        <taxon>Bacteria</taxon>
        <taxon>Bacillati</taxon>
        <taxon>Bacillota</taxon>
        <taxon>Clostridia</taxon>
        <taxon>Eubacteriales</taxon>
        <taxon>Peptococcaceae</taxon>
        <taxon>Desulforamulus</taxon>
    </lineage>
</organism>
<keyword evidence="3" id="KW-0408">Iron</keyword>
<dbReference type="eggNOG" id="COG3580">
    <property type="taxonomic scope" value="Bacteria"/>
</dbReference>
<evidence type="ECO:0000259" key="6">
    <source>
        <dbReference type="Pfam" id="PF01869"/>
    </source>
</evidence>
<name>F6DRG6_DESRL</name>
<keyword evidence="4" id="KW-0411">Iron-sulfur</keyword>
<dbReference type="SUPFAM" id="SSF53067">
    <property type="entry name" value="Actin-like ATPase domain"/>
    <property type="match status" value="2"/>
</dbReference>
<evidence type="ECO:0000313" key="8">
    <source>
        <dbReference type="EMBL" id="AEG58720.1"/>
    </source>
</evidence>
<dbReference type="InterPro" id="IPR002731">
    <property type="entry name" value="ATPase_BadF"/>
</dbReference>
<feature type="coiled-coil region" evidence="5">
    <location>
        <begin position="816"/>
        <end position="843"/>
    </location>
</feature>
<evidence type="ECO:0000256" key="5">
    <source>
        <dbReference type="SAM" id="Coils"/>
    </source>
</evidence>
<dbReference type="eggNOG" id="COG1924">
    <property type="taxonomic scope" value="Bacteria"/>
</dbReference>
<evidence type="ECO:0000256" key="3">
    <source>
        <dbReference type="ARBA" id="ARBA00023004"/>
    </source>
</evidence>
<evidence type="ECO:0000256" key="1">
    <source>
        <dbReference type="ARBA" id="ARBA00001966"/>
    </source>
</evidence>
<dbReference type="RefSeq" id="WP_013840495.1">
    <property type="nucleotide sequence ID" value="NC_015589.1"/>
</dbReference>
<accession>F6DRG6</accession>
<comment type="cofactor">
    <cofactor evidence="1">
        <name>[4Fe-4S] cluster</name>
        <dbReference type="ChEBI" id="CHEBI:49883"/>
    </cofactor>
</comment>
<evidence type="ECO:0000256" key="2">
    <source>
        <dbReference type="ARBA" id="ARBA00022723"/>
    </source>
</evidence>
<keyword evidence="5" id="KW-0175">Coiled coil</keyword>
<keyword evidence="9" id="KW-1185">Reference proteome</keyword>
<dbReference type="Pfam" id="PF09989">
    <property type="entry name" value="DUF2229"/>
    <property type="match status" value="1"/>
</dbReference>
<dbReference type="CDD" id="cd24034">
    <property type="entry name" value="ASKHA_NBD_O66634-like_rpt1"/>
    <property type="match status" value="1"/>
</dbReference>
<dbReference type="Gene3D" id="3.30.420.40">
    <property type="match status" value="4"/>
</dbReference>
<sequence>MDKTLRVGIDIGSTTLKMVILNEQDSIVFQQYVRHFSDIAGAFQRVAAKAQHVLRQKLLSVMFTGSAGIGLSQSLGLPFVQEVIASTHAVKHMIPHTGTVIELGGEDAKITYLGNTVEQRMNGVCAGGTGAFIDHMAALLDTDPAGLNELAKSYRTLYPIASRCGVFAKTDVQALMNEGVAKEDIAASIFQAVVNQTISSLAQGRAIRGNVAFLGGPLYFLSELRKRFIETLGLRQDQVLSPECSPYFVAIGAALTLQEEPVPYELLHEKSPFHLVQLRQENQKSLDPLFADQLEYEQFADRHGQNTVQRLDLKTYTGKAYLGIDAGSTTTKLVLIAEDNSLLYSYYDSNRGKPLETVITALKEMHRRLNKQTEIVCSTVTGYGEQFIKAALQVDFGEVETVAHLKAAKHFLPGVTFVLDIGGQDMKSFFVRDGVIDSIMLNEACSAGCGSFIENFAQALDMTAKDFARLGLKAKNPVDLGSRCTVFMNSKVKQAQKEGVDVSDISAGISISVVKNALFKVIRLKSADELGDKIVVQGGTFYNDAVLRALEQILQREVVRPDIAGLMGAFGAALIARERYQAGMETTLLSAAELDAFTANTTHRRCQLCGNQCLITTQRFSNGQEYHAGNRCERGIGQAKTDAKLPNLYTYKYQRLFQYKPLAEPLARRGVIGIPRVLNMYEDYPFWFTFFTKLNYRVVLSGRSSRRLYELGMETIPSESICYPAKLVHGHISDLIRKGVKKIFYPCIPYNFQENPEAANCYNCPIVTSYPENIKANMDVLRDEGIAFLRPFLPLNSRRHLISRLTEELAGEKIPKKEIVAAVDEAYAELERYKSDVRRKGREALAYMADRKVKGVVLAGRPYHIDPEIHHGLPELIQSYGLVVLSEDAVAHLGAADRPLRVVDQWVYHSRLYAAAGFVAGQPDIELIQINSFGCGLDAVTIDQVKEILESHHRIYTVVKLDEINNLGAARIRVRSLLAALNDRGRNLTGKPTTAPAAEHPPVFSAEMKRRHTLLAPQLSPIHFQFLEAGFQKAGYQLVVAPMPDKRAIDEGLKFVHNDACYPTIIVVGQLLQALKSGRYDLNNTSVILTQTGGGCRATNYVAITRKAFRDAGLPQVPVFALKSGKESQFPLTFPLFEDLIMGLIYGDLLMRVLYRVRPYEKRPGSAQKLCDDWSAKCRQDLLAGRKENFKSNIFGMVRDFDHLDINEQKLKPRVGLVGEILVKYHPTANNDLVELLENEGAEAVVPDLVDFFLYCAYGSKTNYHLLAGTLTSSLKGNLFIQVVEFYRRHLRKALESSKRFQPPFTIQGIAKLASTHLSLGNMTGEGWLLPGEMLELIHSGVNNIVCLQPFACLPNHIVGKGMLGELRRCYPDVNIVPIDYDPGASEVNQLNRIKLMLAVAKEKVG</sequence>
<dbReference type="STRING" id="696281.Desru_0431"/>
<gene>
    <name evidence="8" type="ordered locus">Desru_0431</name>
</gene>
<dbReference type="OrthoDB" id="9802715at2"/>
<feature type="domain" description="ATPase BadF/BadG/BcrA/BcrD type" evidence="6">
    <location>
        <begin position="7"/>
        <end position="255"/>
    </location>
</feature>
<dbReference type="InterPro" id="IPR018709">
    <property type="entry name" value="CoA_activase_DUF2229"/>
</dbReference>
<dbReference type="InterPro" id="IPR008275">
    <property type="entry name" value="CoA_E_activase_dom"/>
</dbReference>
<evidence type="ECO:0000259" key="7">
    <source>
        <dbReference type="Pfam" id="PF09989"/>
    </source>
</evidence>
<proteinExistence type="predicted"/>
<keyword evidence="2" id="KW-0479">Metal-binding</keyword>
<dbReference type="HOGENOM" id="CLU_002393_1_0_9"/>
<dbReference type="GO" id="GO:0051536">
    <property type="term" value="F:iron-sulfur cluster binding"/>
    <property type="evidence" value="ECO:0007669"/>
    <property type="project" value="UniProtKB-KW"/>
</dbReference>
<reference evidence="8 9" key="2">
    <citation type="journal article" date="2012" name="Stand. Genomic Sci.">
        <title>Complete genome sequence of the sulfate-reducing firmicute Desulfotomaculum ruminis type strain (DL(T)).</title>
        <authorList>
            <person name="Spring S."/>
            <person name="Visser M."/>
            <person name="Lu M."/>
            <person name="Copeland A."/>
            <person name="Lapidus A."/>
            <person name="Lucas S."/>
            <person name="Cheng J.F."/>
            <person name="Han C."/>
            <person name="Tapia R."/>
            <person name="Goodwin L.A."/>
            <person name="Pitluck S."/>
            <person name="Ivanova N."/>
            <person name="Land M."/>
            <person name="Hauser L."/>
            <person name="Larimer F."/>
            <person name="Rohde M."/>
            <person name="Goker M."/>
            <person name="Detter J.C."/>
            <person name="Kyrpides N.C."/>
            <person name="Woyke T."/>
            <person name="Schaap P.J."/>
            <person name="Plugge C.M."/>
            <person name="Muyzer G."/>
            <person name="Kuever J."/>
            <person name="Pereira I.A."/>
            <person name="Parshina S.N."/>
            <person name="Bernier-Latmani R."/>
            <person name="Stams A.J."/>
            <person name="Klenk H.P."/>
        </authorList>
    </citation>
    <scope>NUCLEOTIDE SEQUENCE [LARGE SCALE GENOMIC DNA]</scope>
    <source>
        <strain evidence="9">ATCC 23193 / DSM 2154 / NCIB 8452 / DL</strain>
    </source>
</reference>
<dbReference type="PANTHER" id="PTHR32329:SF4">
    <property type="entry name" value="ACTIVATOR OF 2-HYDROXYACYL-COA DEHYDRATASE"/>
    <property type="match status" value="1"/>
</dbReference>
<dbReference type="NCBIfam" id="TIGR00241">
    <property type="entry name" value="CoA_E_activ"/>
    <property type="match status" value="1"/>
</dbReference>
<reference evidence="9" key="1">
    <citation type="submission" date="2011-05" db="EMBL/GenBank/DDBJ databases">
        <title>Complete sequence of Desulfotomaculum ruminis DSM 2154.</title>
        <authorList>
            <person name="Lucas S."/>
            <person name="Copeland A."/>
            <person name="Lapidus A."/>
            <person name="Cheng J.-F."/>
            <person name="Goodwin L."/>
            <person name="Pitluck S."/>
            <person name="Lu M."/>
            <person name="Detter J.C."/>
            <person name="Han C."/>
            <person name="Tapia R."/>
            <person name="Land M."/>
            <person name="Hauser L."/>
            <person name="Kyrpides N."/>
            <person name="Ivanova N."/>
            <person name="Mikhailova N."/>
            <person name="Pagani I."/>
            <person name="Stams A.J.M."/>
            <person name="Plugge C.M."/>
            <person name="Muyzer G."/>
            <person name="Kuever J."/>
            <person name="Parshina S.N."/>
            <person name="Ivanova A.E."/>
            <person name="Nazina T.N."/>
            <person name="Brambilla E."/>
            <person name="Spring S."/>
            <person name="Klenk H.-P."/>
            <person name="Woyke T."/>
        </authorList>
    </citation>
    <scope>NUCLEOTIDE SEQUENCE [LARGE SCALE GENOMIC DNA]</scope>
    <source>
        <strain evidence="9">ATCC 23193 / DSM 2154 / NCIB 8452 / DL</strain>
    </source>
</reference>
<protein>
    <submittedName>
        <fullName evidence="8">CoA-substrate-specific enzyme activase</fullName>
    </submittedName>
</protein>
<dbReference type="Pfam" id="PF01869">
    <property type="entry name" value="BcrAD_BadFG"/>
    <property type="match status" value="2"/>
</dbReference>